<dbReference type="GO" id="GO:1990837">
    <property type="term" value="F:sequence-specific double-stranded DNA binding"/>
    <property type="evidence" value="ECO:0007669"/>
    <property type="project" value="TreeGrafter"/>
</dbReference>
<sequence>MTPNGVALGPWTFNQALSRRELMRMIVLHELPFSPVEYDGIRRFASSLNPRFKMICRKTVHSDCLKAFM</sequence>
<proteinExistence type="predicted"/>
<accession>A0A2T8IKI1</accession>
<dbReference type="AlphaFoldDB" id="A0A2T8IKI1"/>
<dbReference type="GO" id="GO:0006357">
    <property type="term" value="P:regulation of transcription by RNA polymerase II"/>
    <property type="evidence" value="ECO:0007669"/>
    <property type="project" value="TreeGrafter"/>
</dbReference>
<gene>
    <name evidence="1" type="ORF">PAHAL_5G193200</name>
</gene>
<dbReference type="GO" id="GO:0005634">
    <property type="term" value="C:nucleus"/>
    <property type="evidence" value="ECO:0007669"/>
    <property type="project" value="TreeGrafter"/>
</dbReference>
<dbReference type="Gramene" id="PVH38169">
    <property type="protein sequence ID" value="PVH38169"/>
    <property type="gene ID" value="PAHAL_5G193200"/>
</dbReference>
<dbReference type="PANTHER" id="PTHR34396">
    <property type="entry name" value="OS03G0264950 PROTEIN-RELATED"/>
    <property type="match status" value="1"/>
</dbReference>
<dbReference type="PANTHER" id="PTHR34396:SF25">
    <property type="entry name" value="BOUNDARY ELEMENT ASSOCIATED FACTOR"/>
    <property type="match status" value="1"/>
</dbReference>
<evidence type="ECO:0000313" key="1">
    <source>
        <dbReference type="EMBL" id="PVH38169.1"/>
    </source>
</evidence>
<dbReference type="Proteomes" id="UP000243499">
    <property type="component" value="Chromosome 5"/>
</dbReference>
<name>A0A2T8IKI1_9POAL</name>
<reference evidence="1" key="1">
    <citation type="submission" date="2018-04" db="EMBL/GenBank/DDBJ databases">
        <title>WGS assembly of Panicum hallii.</title>
        <authorList>
            <person name="Lovell J."/>
            <person name="Jenkins J."/>
            <person name="Lowry D."/>
            <person name="Mamidi S."/>
            <person name="Sreedasyam A."/>
            <person name="Weng X."/>
            <person name="Barry K."/>
            <person name="Bonette J."/>
            <person name="Campitelli B."/>
            <person name="Daum C."/>
            <person name="Gordon S."/>
            <person name="Gould B."/>
            <person name="Lipzen A."/>
            <person name="Macqueen A."/>
            <person name="Palacio-Mejia J."/>
            <person name="Plott C."/>
            <person name="Shakirov E."/>
            <person name="Shu S."/>
            <person name="Yoshinaga Y."/>
            <person name="Zane M."/>
            <person name="Rokhsar D."/>
            <person name="Grimwood J."/>
            <person name="Schmutz J."/>
            <person name="Juenger T."/>
        </authorList>
    </citation>
    <scope>NUCLEOTIDE SEQUENCE [LARGE SCALE GENOMIC DNA]</scope>
    <source>
        <strain evidence="1">FIL2</strain>
    </source>
</reference>
<organism evidence="1">
    <name type="scientific">Panicum hallii</name>
    <dbReference type="NCBI Taxonomy" id="206008"/>
    <lineage>
        <taxon>Eukaryota</taxon>
        <taxon>Viridiplantae</taxon>
        <taxon>Streptophyta</taxon>
        <taxon>Embryophyta</taxon>
        <taxon>Tracheophyta</taxon>
        <taxon>Spermatophyta</taxon>
        <taxon>Magnoliopsida</taxon>
        <taxon>Liliopsida</taxon>
        <taxon>Poales</taxon>
        <taxon>Poaceae</taxon>
        <taxon>PACMAD clade</taxon>
        <taxon>Panicoideae</taxon>
        <taxon>Panicodae</taxon>
        <taxon>Paniceae</taxon>
        <taxon>Panicinae</taxon>
        <taxon>Panicum</taxon>
        <taxon>Panicum sect. Panicum</taxon>
    </lineage>
</organism>
<dbReference type="InterPro" id="IPR053031">
    <property type="entry name" value="Cuticle_assoc_protein"/>
</dbReference>
<protein>
    <submittedName>
        <fullName evidence="1">Uncharacterized protein</fullName>
    </submittedName>
</protein>
<dbReference type="EMBL" id="CM008050">
    <property type="protein sequence ID" value="PVH38169.1"/>
    <property type="molecule type" value="Genomic_DNA"/>
</dbReference>